<dbReference type="PIRSF" id="PIRSF036915">
    <property type="entry name" value="Trnald_Bac_Plnt"/>
    <property type="match status" value="1"/>
</dbReference>
<dbReference type="SUPFAM" id="SSF51569">
    <property type="entry name" value="Aldolase"/>
    <property type="match status" value="1"/>
</dbReference>
<dbReference type="EC" id="2.2.1.2" evidence="5 11"/>
<dbReference type="Pfam" id="PF00923">
    <property type="entry name" value="TAL_FSA"/>
    <property type="match status" value="1"/>
</dbReference>
<sequence length="392" mass="42420">MTDRLSELSAAGVAIWLDDLSRTRLTSGGLDQLRREKHVAGVTTNPTIFAKALSDADEYNWQLRDLATRGVEVEEAVRMLTTYDVRWACDVMRPSYEKSGGVDGRVSIEVDPRLAHDSEKTVAEAKALWWLVDRPNLFIKIPATEAGLPAITATLAEGISVNVTLIFGLDRYSQVMEAFLAGLEQAKANGHDLSKIGSVASFFVSRVDSEVDKRLEKTGSESAKALRGKAAIANAQLAYERYGEVFSSDRWQALADAGAHPQRPLWASTSTKNPDYRDVIYVEQLIAPGTVNTMPESVIKAYADHGETQADTITGEYEAARKVFSDLEAAGVNMAEVIDVLEREGVEKFEASWLELLDGVRKSLESAAQGVGTPGRAAQGNAKAAAKAGGNA</sequence>
<keyword evidence="8 11" id="KW-0570">Pentose shunt</keyword>
<dbReference type="InterPro" id="IPR018225">
    <property type="entry name" value="Transaldolase_AS"/>
</dbReference>
<dbReference type="EMBL" id="RAZS01000014">
    <property type="protein sequence ID" value="RKN14262.1"/>
    <property type="molecule type" value="Genomic_DNA"/>
</dbReference>
<dbReference type="NCBIfam" id="TIGR00876">
    <property type="entry name" value="tal_mycobact"/>
    <property type="match status" value="1"/>
</dbReference>
<evidence type="ECO:0000256" key="7">
    <source>
        <dbReference type="ARBA" id="ARBA00022679"/>
    </source>
</evidence>
<dbReference type="PANTHER" id="PTHR10683">
    <property type="entry name" value="TRANSALDOLASE"/>
    <property type="match status" value="1"/>
</dbReference>
<evidence type="ECO:0000256" key="4">
    <source>
        <dbReference type="ARBA" id="ARBA00008426"/>
    </source>
</evidence>
<evidence type="ECO:0000256" key="12">
    <source>
        <dbReference type="SAM" id="MobiDB-lite"/>
    </source>
</evidence>
<evidence type="ECO:0000256" key="9">
    <source>
        <dbReference type="ARBA" id="ARBA00023270"/>
    </source>
</evidence>
<dbReference type="HAMAP" id="MF_00493">
    <property type="entry name" value="Transaldolase_2"/>
    <property type="match status" value="1"/>
</dbReference>
<evidence type="ECO:0000313" key="13">
    <source>
        <dbReference type="EMBL" id="RKN14262.1"/>
    </source>
</evidence>
<evidence type="ECO:0000256" key="1">
    <source>
        <dbReference type="ARBA" id="ARBA00003518"/>
    </source>
</evidence>
<keyword evidence="6 11" id="KW-0963">Cytoplasm</keyword>
<feature type="active site" description="Schiff-base intermediate with substrate" evidence="11">
    <location>
        <position position="140"/>
    </location>
</feature>
<evidence type="ECO:0000256" key="3">
    <source>
        <dbReference type="ARBA" id="ARBA00004857"/>
    </source>
</evidence>
<evidence type="ECO:0000256" key="8">
    <source>
        <dbReference type="ARBA" id="ARBA00023126"/>
    </source>
</evidence>
<evidence type="ECO:0000256" key="11">
    <source>
        <dbReference type="HAMAP-Rule" id="MF_00493"/>
    </source>
</evidence>
<reference evidence="13 14" key="1">
    <citation type="submission" date="2018-09" db="EMBL/GenBank/DDBJ databases">
        <title>Micromonospora sp. nov. MS1-9, isolated from a root of Musa sp.</title>
        <authorList>
            <person name="Kuncharoen N."/>
            <person name="Kudo T."/>
            <person name="Ohkuma M."/>
            <person name="Yuki M."/>
            <person name="Tanasupawat S."/>
        </authorList>
    </citation>
    <scope>NUCLEOTIDE SEQUENCE [LARGE SCALE GENOMIC DNA]</scope>
    <source>
        <strain evidence="13 14">NGC1-4</strain>
    </source>
</reference>
<comment type="similarity">
    <text evidence="4 11">Belongs to the transaldolase family. Type 2 subfamily.</text>
</comment>
<dbReference type="PANTHER" id="PTHR10683:SF31">
    <property type="entry name" value="TRANSALDOLASE"/>
    <property type="match status" value="1"/>
</dbReference>
<name>A0ABX9QVY4_9ACTN</name>
<gene>
    <name evidence="11 13" type="primary">tal</name>
    <name evidence="13" type="ORF">D7147_28645</name>
</gene>
<proteinExistence type="inferred from homology"/>
<comment type="subcellular location">
    <subcellularLocation>
        <location evidence="2 11">Cytoplasm</location>
    </subcellularLocation>
</comment>
<dbReference type="InterPro" id="IPR004732">
    <property type="entry name" value="Transaldolase_2"/>
</dbReference>
<evidence type="ECO:0000256" key="2">
    <source>
        <dbReference type="ARBA" id="ARBA00004496"/>
    </source>
</evidence>
<feature type="region of interest" description="Disordered" evidence="12">
    <location>
        <begin position="370"/>
        <end position="392"/>
    </location>
</feature>
<keyword evidence="7 11" id="KW-0808">Transferase</keyword>
<dbReference type="CDD" id="cd00955">
    <property type="entry name" value="Transaldolase_like"/>
    <property type="match status" value="1"/>
</dbReference>
<evidence type="ECO:0000256" key="10">
    <source>
        <dbReference type="ARBA" id="ARBA00048810"/>
    </source>
</evidence>
<dbReference type="GO" id="GO:0004801">
    <property type="term" value="F:transaldolase activity"/>
    <property type="evidence" value="ECO:0007669"/>
    <property type="project" value="UniProtKB-EC"/>
</dbReference>
<dbReference type="InterPro" id="IPR001585">
    <property type="entry name" value="TAL/FSA"/>
</dbReference>
<protein>
    <recommendedName>
        <fullName evidence="5 11">Transaldolase</fullName>
        <ecNumber evidence="5 11">2.2.1.2</ecNumber>
    </recommendedName>
</protein>
<feature type="compositionally biased region" description="Low complexity" evidence="12">
    <location>
        <begin position="377"/>
        <end position="392"/>
    </location>
</feature>
<evidence type="ECO:0000256" key="6">
    <source>
        <dbReference type="ARBA" id="ARBA00022490"/>
    </source>
</evidence>
<comment type="caution">
    <text evidence="13">The sequence shown here is derived from an EMBL/GenBank/DDBJ whole genome shotgun (WGS) entry which is preliminary data.</text>
</comment>
<dbReference type="Gene3D" id="3.20.20.70">
    <property type="entry name" value="Aldolase class I"/>
    <property type="match status" value="1"/>
</dbReference>
<keyword evidence="14" id="KW-1185">Reference proteome</keyword>
<evidence type="ECO:0000256" key="5">
    <source>
        <dbReference type="ARBA" id="ARBA00013151"/>
    </source>
</evidence>
<comment type="catalytic activity">
    <reaction evidence="10 11">
        <text>D-sedoheptulose 7-phosphate + D-glyceraldehyde 3-phosphate = D-erythrose 4-phosphate + beta-D-fructose 6-phosphate</text>
        <dbReference type="Rhea" id="RHEA:17053"/>
        <dbReference type="ChEBI" id="CHEBI:16897"/>
        <dbReference type="ChEBI" id="CHEBI:57483"/>
        <dbReference type="ChEBI" id="CHEBI:57634"/>
        <dbReference type="ChEBI" id="CHEBI:59776"/>
        <dbReference type="EC" id="2.2.1.2"/>
    </reaction>
</comment>
<evidence type="ECO:0000313" key="14">
    <source>
        <dbReference type="Proteomes" id="UP000271548"/>
    </source>
</evidence>
<dbReference type="PROSITE" id="PS01054">
    <property type="entry name" value="TRANSALDOLASE_1"/>
    <property type="match status" value="1"/>
</dbReference>
<dbReference type="NCBIfam" id="NF002881">
    <property type="entry name" value="PRK03343.1"/>
    <property type="match status" value="1"/>
</dbReference>
<comment type="pathway">
    <text evidence="3 11">Carbohydrate degradation; pentose phosphate pathway; D-glyceraldehyde 3-phosphate and beta-D-fructose 6-phosphate from D-ribose 5-phosphate and D-xylulose 5-phosphate (non-oxidative stage): step 2/3.</text>
</comment>
<dbReference type="InterPro" id="IPR013785">
    <property type="entry name" value="Aldolase_TIM"/>
</dbReference>
<dbReference type="Proteomes" id="UP000271548">
    <property type="component" value="Unassembled WGS sequence"/>
</dbReference>
<accession>A0ABX9QVY4</accession>
<comment type="function">
    <text evidence="1 11">Transaldolase is important for the balance of metabolites in the pentose-phosphate pathway.</text>
</comment>
<organism evidence="13 14">
    <name type="scientific">Micromonospora musae</name>
    <dbReference type="NCBI Taxonomy" id="1894970"/>
    <lineage>
        <taxon>Bacteria</taxon>
        <taxon>Bacillati</taxon>
        <taxon>Actinomycetota</taxon>
        <taxon>Actinomycetes</taxon>
        <taxon>Micromonosporales</taxon>
        <taxon>Micromonosporaceae</taxon>
        <taxon>Micromonospora</taxon>
    </lineage>
</organism>
<keyword evidence="9 11" id="KW-0704">Schiff base</keyword>
<dbReference type="RefSeq" id="WP_120683215.1">
    <property type="nucleotide sequence ID" value="NZ_RAZS01000014.1"/>
</dbReference>